<dbReference type="InterPro" id="IPR036388">
    <property type="entry name" value="WH-like_DNA-bd_sf"/>
</dbReference>
<proteinExistence type="inferred from homology"/>
<protein>
    <recommendedName>
        <fullName evidence="5">OmpR/PhoB-type domain-containing protein</fullName>
    </recommendedName>
</protein>
<feature type="transmembrane region" description="Helical" evidence="4">
    <location>
        <begin position="160"/>
        <end position="181"/>
    </location>
</feature>
<reference evidence="6 7" key="1">
    <citation type="submission" date="2023-03" db="EMBL/GenBank/DDBJ databases">
        <title>Draft genome sequence of Thalassotalea insulae KCTC 62186T.</title>
        <authorList>
            <person name="Sawabe T."/>
        </authorList>
    </citation>
    <scope>NUCLEOTIDE SEQUENCE [LARGE SCALE GENOMIC DNA]</scope>
    <source>
        <strain evidence="6 7">KCTC 62186</strain>
    </source>
</reference>
<dbReference type="SUPFAM" id="SSF82171">
    <property type="entry name" value="DPP6 N-terminal domain-like"/>
    <property type="match status" value="1"/>
</dbReference>
<dbReference type="SMART" id="SM00862">
    <property type="entry name" value="Trans_reg_C"/>
    <property type="match status" value="1"/>
</dbReference>
<dbReference type="PANTHER" id="PTHR36842:SF1">
    <property type="entry name" value="PROTEIN TOLB"/>
    <property type="match status" value="1"/>
</dbReference>
<dbReference type="Pfam" id="PF07676">
    <property type="entry name" value="PD40"/>
    <property type="match status" value="1"/>
</dbReference>
<dbReference type="InterPro" id="IPR001867">
    <property type="entry name" value="OmpR/PhoB-type_DNA-bd"/>
</dbReference>
<keyword evidence="2 3" id="KW-0238">DNA-binding</keyword>
<dbReference type="Proteomes" id="UP001157186">
    <property type="component" value="Unassembled WGS sequence"/>
</dbReference>
<dbReference type="Pfam" id="PF00486">
    <property type="entry name" value="Trans_reg_C"/>
    <property type="match status" value="1"/>
</dbReference>
<accession>A0ABQ6GU59</accession>
<dbReference type="Gene3D" id="2.120.10.30">
    <property type="entry name" value="TolB, C-terminal domain"/>
    <property type="match status" value="2"/>
</dbReference>
<dbReference type="InterPro" id="IPR016032">
    <property type="entry name" value="Sig_transdc_resp-reg_C-effctor"/>
</dbReference>
<keyword evidence="7" id="KW-1185">Reference proteome</keyword>
<evidence type="ECO:0000259" key="5">
    <source>
        <dbReference type="PROSITE" id="PS51755"/>
    </source>
</evidence>
<comment type="caution">
    <text evidence="6">The sequence shown here is derived from an EMBL/GenBank/DDBJ whole genome shotgun (WGS) entry which is preliminary data.</text>
</comment>
<keyword evidence="4" id="KW-1133">Transmembrane helix</keyword>
<evidence type="ECO:0000256" key="1">
    <source>
        <dbReference type="ARBA" id="ARBA00009820"/>
    </source>
</evidence>
<evidence type="ECO:0000256" key="2">
    <source>
        <dbReference type="ARBA" id="ARBA00023125"/>
    </source>
</evidence>
<dbReference type="PROSITE" id="PS51755">
    <property type="entry name" value="OMPR_PHOB"/>
    <property type="match status" value="1"/>
</dbReference>
<dbReference type="SUPFAM" id="SSF50993">
    <property type="entry name" value="Peptidase/esterase 'gauge' domain"/>
    <property type="match status" value="1"/>
</dbReference>
<evidence type="ECO:0000313" key="6">
    <source>
        <dbReference type="EMBL" id="GLX79453.1"/>
    </source>
</evidence>
<evidence type="ECO:0000256" key="3">
    <source>
        <dbReference type="PROSITE-ProRule" id="PRU01091"/>
    </source>
</evidence>
<evidence type="ECO:0000256" key="4">
    <source>
        <dbReference type="SAM" id="Phobius"/>
    </source>
</evidence>
<dbReference type="InterPro" id="IPR011042">
    <property type="entry name" value="6-blade_b-propeller_TolB-like"/>
</dbReference>
<comment type="similarity">
    <text evidence="1">Belongs to the TolB family.</text>
</comment>
<dbReference type="EMBL" id="BSST01000001">
    <property type="protein sequence ID" value="GLX79453.1"/>
    <property type="molecule type" value="Genomic_DNA"/>
</dbReference>
<dbReference type="SUPFAM" id="SSF46894">
    <property type="entry name" value="C-terminal effector domain of the bipartite response regulators"/>
    <property type="match status" value="1"/>
</dbReference>
<gene>
    <name evidence="6" type="ORF">tinsulaeT_27930</name>
</gene>
<keyword evidence="4" id="KW-0812">Transmembrane</keyword>
<dbReference type="CDD" id="cd00383">
    <property type="entry name" value="trans_reg_C"/>
    <property type="match status" value="1"/>
</dbReference>
<dbReference type="RefSeq" id="WP_284245364.1">
    <property type="nucleotide sequence ID" value="NZ_BSST01000001.1"/>
</dbReference>
<dbReference type="Gene3D" id="1.10.10.10">
    <property type="entry name" value="Winged helix-like DNA-binding domain superfamily/Winged helix DNA-binding domain"/>
    <property type="match status" value="1"/>
</dbReference>
<keyword evidence="4" id="KW-0472">Membrane</keyword>
<feature type="domain" description="OmpR/PhoB-type" evidence="5">
    <location>
        <begin position="2"/>
        <end position="98"/>
    </location>
</feature>
<feature type="DNA-binding region" description="OmpR/PhoB-type" evidence="3">
    <location>
        <begin position="2"/>
        <end position="98"/>
    </location>
</feature>
<evidence type="ECO:0000313" key="7">
    <source>
        <dbReference type="Proteomes" id="UP001157186"/>
    </source>
</evidence>
<name>A0ABQ6GU59_9GAMM</name>
<sequence>MATQYWVGDFFIDLTRNQITQKMQSQTIPPKALAVLTCLAKNANKVVSHDTLLSEVWPDTVVTPNTLQRSIAQLRKALGEGSQSYIKTHAKQGYSLECEVRWQENNGVESLVKQEQEQLSTVHTEVALNTDSATVDNAQQHSNTPLQNVHPAPKKPARSALALIAMLLILVMLALVSTHYFSPTKTVDLSIGELRLLTATDNKETGGIYTPDGEYIVFLRYSEKTCIHSNIWAKNINTQKETQLTTNMGVYRGLSFSKDGKKLVVIKTENCEAPVTQKYCYKLMFLDFDQALQTPQSPNILMECKHSSIKKSTWLNNNNIAYLHSTGNRWRLASYSIADNKSTTIYAIEDGNIIDYDYSVSENVIALTSTHSDNQNYIERLTPDGQILSSHQIEYPPEITNSRFIYPNFTPINEQLIFSTGRQLFTLSYQGKITNISLPLDEPIGSPIFHPGGQRMLVIKGHWDSDIAATSLAQLIQPQTVEAQVVQTQTKGNTHYSIIERSRLEEGNAIYQPHGKFIAFMSARSGESQVWLTDGNGSHQLSHFPVDTFIMGMNWAADGQSLLVNANNQLVQVLLNSQQRPVPFEYRVEQLFQWDSKDNSALLIARIGGILRLVELNLNNSSFKVITDKRVNWALKSEDGQLVYTDHMDRFWQQGPAEDRLIEALNSQGSDKRFVMKDNVIWGVNEQWQLWSYSLNENVFTLFGNMPKNLDYLNDINNTDILTTLRITAKKEVAELTLSN</sequence>
<dbReference type="PANTHER" id="PTHR36842">
    <property type="entry name" value="PROTEIN TOLB HOMOLOG"/>
    <property type="match status" value="1"/>
</dbReference>
<dbReference type="InterPro" id="IPR011659">
    <property type="entry name" value="WD40"/>
</dbReference>
<organism evidence="6 7">
    <name type="scientific">Thalassotalea insulae</name>
    <dbReference type="NCBI Taxonomy" id="2056778"/>
    <lineage>
        <taxon>Bacteria</taxon>
        <taxon>Pseudomonadati</taxon>
        <taxon>Pseudomonadota</taxon>
        <taxon>Gammaproteobacteria</taxon>
        <taxon>Alteromonadales</taxon>
        <taxon>Colwelliaceae</taxon>
        <taxon>Thalassotalea</taxon>
    </lineage>
</organism>